<feature type="compositionally biased region" description="Acidic residues" evidence="3">
    <location>
        <begin position="330"/>
        <end position="347"/>
    </location>
</feature>
<dbReference type="EMBL" id="VICG01000016">
    <property type="protein sequence ID" value="KAA8563777.1"/>
    <property type="molecule type" value="Genomic_DNA"/>
</dbReference>
<dbReference type="PROSITE" id="PS51344">
    <property type="entry name" value="HTH_TFE_IIE"/>
    <property type="match status" value="1"/>
</dbReference>
<dbReference type="Pfam" id="PF02002">
    <property type="entry name" value="TFIIE_alpha"/>
    <property type="match status" value="1"/>
</dbReference>
<dbReference type="Proteomes" id="UP000322873">
    <property type="component" value="Unassembled WGS sequence"/>
</dbReference>
<keyword evidence="2" id="KW-0804">Transcription</keyword>
<feature type="compositionally biased region" description="Polar residues" evidence="3">
    <location>
        <begin position="270"/>
        <end position="291"/>
    </location>
</feature>
<feature type="domain" description="HTH TFE/IIEalpha-type" evidence="4">
    <location>
        <begin position="4"/>
        <end position="95"/>
    </location>
</feature>
<sequence>MDLAQMLVRSCMRSFYETKHILVIDALVIHSALRDDDLAYLMSINTKELHKLCGKLKEDRFLAVHTRPEIREGQQRPINRTYYYIDYRATIDAIKWRVYLIDKAVQGNTVPDDERKEYFCPRCKSEWTMFEVLDKRNHEGFLCHKCDFLLVHDPDNNRGGHEQSSKLNAQFKFITDLLPKIDQVVIPANTFEQALSAARKVNRDEANPGSETAPVSLAEARPTAVRGLDNTGPTSISVTLTNGEGPTAADIAAEQARKEKTALQNALPQHFTHSTITGEQVKFGNQPTVSAGPTVDTNKKDVKPDGEDGGTEIDDYFAQLKAAQAKEAEQEQDEEYETDEDDEEGFEDVIPNGTTSGAATPASSVGGTESKPSVTSGSGLSGVLKHSRNGSVSVSGTSTGGVSPVTGPNTPNEDRPAKRVRIEEPAPAAPVVKDEEESEEDMEFEDV</sequence>
<dbReference type="AlphaFoldDB" id="A0A5M9J590"/>
<reference evidence="5 6" key="1">
    <citation type="submission" date="2019-06" db="EMBL/GenBank/DDBJ databases">
        <title>Genome Sequence of the Brown Rot Fungal Pathogen Monilinia fructicola.</title>
        <authorList>
            <person name="De Miccolis Angelini R.M."/>
            <person name="Landi L."/>
            <person name="Abate D."/>
            <person name="Pollastro S."/>
            <person name="Romanazzi G."/>
            <person name="Faretra F."/>
        </authorList>
    </citation>
    <scope>NUCLEOTIDE SEQUENCE [LARGE SCALE GENOMIC DNA]</scope>
    <source>
        <strain evidence="5 6">Mfrc123</strain>
    </source>
</reference>
<dbReference type="InterPro" id="IPR039997">
    <property type="entry name" value="TFE"/>
</dbReference>
<dbReference type="InterPro" id="IPR017919">
    <property type="entry name" value="TFIIE/TFIIEa_HTH"/>
</dbReference>
<evidence type="ECO:0000259" key="4">
    <source>
        <dbReference type="PROSITE" id="PS51344"/>
    </source>
</evidence>
<gene>
    <name evidence="5" type="ORF">EYC84_011794</name>
</gene>
<keyword evidence="6" id="KW-1185">Reference proteome</keyword>
<feature type="compositionally biased region" description="Low complexity" evidence="3">
    <location>
        <begin position="373"/>
        <end position="408"/>
    </location>
</feature>
<evidence type="ECO:0000313" key="6">
    <source>
        <dbReference type="Proteomes" id="UP000322873"/>
    </source>
</evidence>
<evidence type="ECO:0000256" key="3">
    <source>
        <dbReference type="SAM" id="MobiDB-lite"/>
    </source>
</evidence>
<organism evidence="5 6">
    <name type="scientific">Monilinia fructicola</name>
    <name type="common">Brown rot fungus</name>
    <name type="synonym">Ciboria fructicola</name>
    <dbReference type="NCBI Taxonomy" id="38448"/>
    <lineage>
        <taxon>Eukaryota</taxon>
        <taxon>Fungi</taxon>
        <taxon>Dikarya</taxon>
        <taxon>Ascomycota</taxon>
        <taxon>Pezizomycotina</taxon>
        <taxon>Leotiomycetes</taxon>
        <taxon>Helotiales</taxon>
        <taxon>Sclerotiniaceae</taxon>
        <taxon>Monilinia</taxon>
    </lineage>
</organism>
<proteinExistence type="predicted"/>
<dbReference type="OrthoDB" id="361102at2759"/>
<dbReference type="InterPro" id="IPR024550">
    <property type="entry name" value="TFIIEa/SarR/Rpc3_HTH_dom"/>
</dbReference>
<keyword evidence="1" id="KW-0805">Transcription regulation</keyword>
<dbReference type="PANTHER" id="PTHR13097">
    <property type="entry name" value="TRANSCRIPTION INITIATION FACTOR IIE, ALPHA SUBUNIT"/>
    <property type="match status" value="1"/>
</dbReference>
<dbReference type="SMART" id="SM00531">
    <property type="entry name" value="TFIIE"/>
    <property type="match status" value="1"/>
</dbReference>
<comment type="caution">
    <text evidence="5">The sequence shown here is derived from an EMBL/GenBank/DDBJ whole genome shotgun (WGS) entry which is preliminary data.</text>
</comment>
<name>A0A5M9J590_MONFR</name>
<feature type="compositionally biased region" description="Basic and acidic residues" evidence="3">
    <location>
        <begin position="297"/>
        <end position="306"/>
    </location>
</feature>
<dbReference type="GO" id="GO:0006367">
    <property type="term" value="P:transcription initiation at RNA polymerase II promoter"/>
    <property type="evidence" value="ECO:0007669"/>
    <property type="project" value="InterPro"/>
</dbReference>
<feature type="compositionally biased region" description="Acidic residues" evidence="3">
    <location>
        <begin position="434"/>
        <end position="447"/>
    </location>
</feature>
<protein>
    <recommendedName>
        <fullName evidence="4">HTH TFE/IIEalpha-type domain-containing protein</fullName>
    </recommendedName>
</protein>
<accession>A0A5M9J590</accession>
<feature type="region of interest" description="Disordered" evidence="3">
    <location>
        <begin position="270"/>
        <end position="447"/>
    </location>
</feature>
<dbReference type="InterPro" id="IPR002853">
    <property type="entry name" value="TFIIE_asu"/>
</dbReference>
<dbReference type="VEuPathDB" id="FungiDB:MFRU_024g00350"/>
<evidence type="ECO:0000313" key="5">
    <source>
        <dbReference type="EMBL" id="KAA8563777.1"/>
    </source>
</evidence>
<evidence type="ECO:0000256" key="1">
    <source>
        <dbReference type="ARBA" id="ARBA00023015"/>
    </source>
</evidence>
<dbReference type="PANTHER" id="PTHR13097:SF7">
    <property type="entry name" value="GENERAL TRANSCRIPTION FACTOR IIE SUBUNIT 1"/>
    <property type="match status" value="1"/>
</dbReference>
<dbReference type="GO" id="GO:0005673">
    <property type="term" value="C:transcription factor TFIIE complex"/>
    <property type="evidence" value="ECO:0007669"/>
    <property type="project" value="TreeGrafter"/>
</dbReference>
<feature type="compositionally biased region" description="Basic and acidic residues" evidence="3">
    <location>
        <begin position="412"/>
        <end position="424"/>
    </location>
</feature>
<feature type="compositionally biased region" description="Polar residues" evidence="3">
    <location>
        <begin position="352"/>
        <end position="372"/>
    </location>
</feature>
<evidence type="ECO:0000256" key="2">
    <source>
        <dbReference type="ARBA" id="ARBA00023163"/>
    </source>
</evidence>